<keyword evidence="4" id="KW-1185">Reference proteome</keyword>
<dbReference type="Gene3D" id="6.10.140.140">
    <property type="match status" value="1"/>
</dbReference>
<dbReference type="AlphaFoldDB" id="A0AAV7VXU0"/>
<dbReference type="SMART" id="SM00349">
    <property type="entry name" value="KRAB"/>
    <property type="match status" value="1"/>
</dbReference>
<dbReference type="InterPro" id="IPR001909">
    <property type="entry name" value="KRAB"/>
</dbReference>
<dbReference type="EMBL" id="JANPWB010000002">
    <property type="protein sequence ID" value="KAJ1204804.1"/>
    <property type="molecule type" value="Genomic_DNA"/>
</dbReference>
<dbReference type="SUPFAM" id="SSF109640">
    <property type="entry name" value="KRAB domain (Kruppel-associated box)"/>
    <property type="match status" value="1"/>
</dbReference>
<dbReference type="PANTHER" id="PTHR23232">
    <property type="entry name" value="KRAB DOMAIN C2H2 ZINC FINGER"/>
    <property type="match status" value="1"/>
</dbReference>
<dbReference type="CDD" id="cd07765">
    <property type="entry name" value="KRAB_A-box"/>
    <property type="match status" value="1"/>
</dbReference>
<proteinExistence type="predicted"/>
<sequence>MDSRTEMAEQDSHKKFPAPITFQDVAAYFSEEEWKLLHEWQKELYRNVMKEIHQALISLGPLIATSVFSIRPPEKDKIDPPDHRGPERRHSISHSPAGVQFVSTELCLKNEDVSSVHLSDGHHTEEKGLASHSSGQVVIPSVVSFCIKEEAETYAMDHHESERTESTCNLIPGPDVPSVFPLDIKNKEDTHFMEQLQPEEITTEDGGLRRPRTGIDSTKYSEDRLLCRASKAEVNVHRGSHRGMTSRNQPMTEDGWEFQGEHTALFQLGFNNPTPCHFQLQRRSDDNAPDLFEHQDVEHEQRPEASVTEEVFFCC</sequence>
<evidence type="ECO:0000259" key="2">
    <source>
        <dbReference type="PROSITE" id="PS50805"/>
    </source>
</evidence>
<protein>
    <recommendedName>
        <fullName evidence="2">KRAB domain-containing protein</fullName>
    </recommendedName>
</protein>
<evidence type="ECO:0000313" key="3">
    <source>
        <dbReference type="EMBL" id="KAJ1204804.1"/>
    </source>
</evidence>
<reference evidence="3" key="1">
    <citation type="journal article" date="2022" name="bioRxiv">
        <title>Sequencing and chromosome-scale assembly of the giantPleurodeles waltlgenome.</title>
        <authorList>
            <person name="Brown T."/>
            <person name="Elewa A."/>
            <person name="Iarovenko S."/>
            <person name="Subramanian E."/>
            <person name="Araus A.J."/>
            <person name="Petzold A."/>
            <person name="Susuki M."/>
            <person name="Suzuki K.-i.T."/>
            <person name="Hayashi T."/>
            <person name="Toyoda A."/>
            <person name="Oliveira C."/>
            <person name="Osipova E."/>
            <person name="Leigh N.D."/>
            <person name="Simon A."/>
            <person name="Yun M.H."/>
        </authorList>
    </citation>
    <scope>NUCLEOTIDE SEQUENCE</scope>
    <source>
        <strain evidence="3">20211129_DDA</strain>
        <tissue evidence="3">Liver</tissue>
    </source>
</reference>
<dbReference type="Proteomes" id="UP001066276">
    <property type="component" value="Chromosome 1_2"/>
</dbReference>
<dbReference type="GO" id="GO:0006355">
    <property type="term" value="P:regulation of DNA-templated transcription"/>
    <property type="evidence" value="ECO:0007669"/>
    <property type="project" value="InterPro"/>
</dbReference>
<comment type="caution">
    <text evidence="3">The sequence shown here is derived from an EMBL/GenBank/DDBJ whole genome shotgun (WGS) entry which is preliminary data.</text>
</comment>
<accession>A0AAV7VXU0</accession>
<feature type="domain" description="KRAB" evidence="2">
    <location>
        <begin position="20"/>
        <end position="97"/>
    </location>
</feature>
<dbReference type="InterPro" id="IPR050169">
    <property type="entry name" value="Krueppel_C2H2_ZnF"/>
</dbReference>
<dbReference type="InterPro" id="IPR036051">
    <property type="entry name" value="KRAB_dom_sf"/>
</dbReference>
<name>A0AAV7VXU0_PLEWA</name>
<feature type="region of interest" description="Disordered" evidence="1">
    <location>
        <begin position="72"/>
        <end position="95"/>
    </location>
</feature>
<dbReference type="PROSITE" id="PS50805">
    <property type="entry name" value="KRAB"/>
    <property type="match status" value="1"/>
</dbReference>
<gene>
    <name evidence="3" type="ORF">NDU88_000242</name>
</gene>
<evidence type="ECO:0000313" key="4">
    <source>
        <dbReference type="Proteomes" id="UP001066276"/>
    </source>
</evidence>
<dbReference type="Pfam" id="PF01352">
    <property type="entry name" value="KRAB"/>
    <property type="match status" value="1"/>
</dbReference>
<feature type="compositionally biased region" description="Basic and acidic residues" evidence="1">
    <location>
        <begin position="72"/>
        <end position="90"/>
    </location>
</feature>
<organism evidence="3 4">
    <name type="scientific">Pleurodeles waltl</name>
    <name type="common">Iberian ribbed newt</name>
    <dbReference type="NCBI Taxonomy" id="8319"/>
    <lineage>
        <taxon>Eukaryota</taxon>
        <taxon>Metazoa</taxon>
        <taxon>Chordata</taxon>
        <taxon>Craniata</taxon>
        <taxon>Vertebrata</taxon>
        <taxon>Euteleostomi</taxon>
        <taxon>Amphibia</taxon>
        <taxon>Batrachia</taxon>
        <taxon>Caudata</taxon>
        <taxon>Salamandroidea</taxon>
        <taxon>Salamandridae</taxon>
        <taxon>Pleurodelinae</taxon>
        <taxon>Pleurodeles</taxon>
    </lineage>
</organism>
<evidence type="ECO:0000256" key="1">
    <source>
        <dbReference type="SAM" id="MobiDB-lite"/>
    </source>
</evidence>
<dbReference type="PANTHER" id="PTHR23232:SF142">
    <property type="entry name" value="GASTRULA ZINC FINGER PROTEIN XLCGF57.1-LIKE-RELATED"/>
    <property type="match status" value="1"/>
</dbReference>